<dbReference type="InterPro" id="IPR041084">
    <property type="entry name" value="Ncstrn_small"/>
</dbReference>
<evidence type="ECO:0000256" key="9">
    <source>
        <dbReference type="ARBA" id="ARBA00023180"/>
    </source>
</evidence>
<dbReference type="SUPFAM" id="SSF53187">
    <property type="entry name" value="Zn-dependent exopeptidases"/>
    <property type="match status" value="1"/>
</dbReference>
<sequence length="752" mass="86057">LKFFIYTVYYSNFTTVENCIYLVLLLRLTLTFQWTILNFQTIITESFAQTTMKLLLLFEIFILVFSTQGKRILENIYVKLNTSYSCSLILNGTHEFGCKSYLNGNKGVLFWARSLEDLNYIQSDENQIGPYVLMIESSNLVSLGYTWFQRIKSNIAGLLIYVNESNVNDLNFSEDTHCPNSNFDIYTEDPDYSNCKKNEWNKDGNGIRFFYWGIPVFLVLNETEVQLLIDKCFMNYNYATYGNSVKWPLCAAELTDFKLAAGDAERCIRRNEMNNIFTAPVYYCMPIQNWNVYAFLPQRSSETLAKNHSVFMLMSRVDSFTMFDDMDYGSSAISSLLVILAVSEALGKDAHRIADLSAKNDRQLLLALFAGESFDYIGSSRMVWEMMHNNFPAVDSSIHSEALATLSNLGFLLEVGDLTYSNDSLYMHIDPRSYQKYGSVKEKIDMTVKALKEHSSGIQFISDKPLPPSSLHSFLKEDDSIPAIAITGYGSSFTNRFYNSFLDQPRFLNIPEYKKTALDVANSLVKLSLRWLNNDVDVLDPPVVNQTMFDIMTDCFLQWPNFNCTLFLQLSESLPPSWHDMALKALTTVPGRRTFTGLGPEYMILPSRVYSELLMFYFLGERVESGANLTYKSCFEMNNTNPLQNCLFYRELFLHDTSDANNYCICSPVKHSLARSPAFDIADYNYKSGKYSTWVMSLVNNEPTMRIYLVNSPAWQLTVFLTGIGLFFVSLFFIHVITKSSHLLFSDSLVAV</sequence>
<keyword evidence="7 10" id="KW-1133">Transmembrane helix</keyword>
<dbReference type="PANTHER" id="PTHR21092:SF0">
    <property type="entry name" value="NICASTRIN"/>
    <property type="match status" value="1"/>
</dbReference>
<comment type="caution">
    <text evidence="12">The sequence shown here is derived from an EMBL/GenBank/DDBJ whole genome shotgun (WGS) entry which is preliminary data.</text>
</comment>
<evidence type="ECO:0000256" key="7">
    <source>
        <dbReference type="ARBA" id="ARBA00022989"/>
    </source>
</evidence>
<keyword evidence="5" id="KW-0732">Signal</keyword>
<organism evidence="12 13">
    <name type="scientific">Trichinella murrelli</name>
    <dbReference type="NCBI Taxonomy" id="144512"/>
    <lineage>
        <taxon>Eukaryota</taxon>
        <taxon>Metazoa</taxon>
        <taxon>Ecdysozoa</taxon>
        <taxon>Nematoda</taxon>
        <taxon>Enoplea</taxon>
        <taxon>Dorylaimia</taxon>
        <taxon>Trichinellida</taxon>
        <taxon>Trichinellidae</taxon>
        <taxon>Trichinella</taxon>
    </lineage>
</organism>
<dbReference type="Proteomes" id="UP000055048">
    <property type="component" value="Unassembled WGS sequence"/>
</dbReference>
<evidence type="ECO:0000313" key="12">
    <source>
        <dbReference type="EMBL" id="KRX44749.1"/>
    </source>
</evidence>
<dbReference type="EMBL" id="JYDJ01000089">
    <property type="protein sequence ID" value="KRX44749.1"/>
    <property type="molecule type" value="Genomic_DNA"/>
</dbReference>
<gene>
    <name evidence="12" type="primary">NCSTN</name>
    <name evidence="12" type="ORF">T05_14649</name>
</gene>
<dbReference type="GO" id="GO:0005886">
    <property type="term" value="C:plasma membrane"/>
    <property type="evidence" value="ECO:0007669"/>
    <property type="project" value="UniProtKB-ARBA"/>
</dbReference>
<evidence type="ECO:0000256" key="8">
    <source>
        <dbReference type="ARBA" id="ARBA00023136"/>
    </source>
</evidence>
<dbReference type="InterPro" id="IPR008710">
    <property type="entry name" value="Nicastrin"/>
</dbReference>
<dbReference type="GO" id="GO:0007219">
    <property type="term" value="P:Notch signaling pathway"/>
    <property type="evidence" value="ECO:0007669"/>
    <property type="project" value="UniProtKB-KW"/>
</dbReference>
<evidence type="ECO:0000256" key="5">
    <source>
        <dbReference type="ARBA" id="ARBA00022729"/>
    </source>
</evidence>
<dbReference type="Gene3D" id="3.40.630.10">
    <property type="entry name" value="Zn peptidases"/>
    <property type="match status" value="1"/>
</dbReference>
<evidence type="ECO:0000256" key="1">
    <source>
        <dbReference type="ARBA" id="ARBA00004479"/>
    </source>
</evidence>
<dbReference type="STRING" id="144512.A0A0V0U0H1"/>
<reference evidence="12 13" key="1">
    <citation type="submission" date="2015-01" db="EMBL/GenBank/DDBJ databases">
        <title>Evolution of Trichinella species and genotypes.</title>
        <authorList>
            <person name="Korhonen P.K."/>
            <person name="Edoardo P."/>
            <person name="Giuseppe L.R."/>
            <person name="Gasser R.B."/>
        </authorList>
    </citation>
    <scope>NUCLEOTIDE SEQUENCE [LARGE SCALE GENOMIC DNA]</scope>
    <source>
        <strain evidence="12">ISS417</strain>
    </source>
</reference>
<evidence type="ECO:0000256" key="10">
    <source>
        <dbReference type="SAM" id="Phobius"/>
    </source>
</evidence>
<evidence type="ECO:0000313" key="13">
    <source>
        <dbReference type="Proteomes" id="UP000055048"/>
    </source>
</evidence>
<keyword evidence="9" id="KW-0325">Glycoprotein</keyword>
<dbReference type="OrthoDB" id="755951at2759"/>
<comment type="similarity">
    <text evidence="2">Belongs to the nicastrin family.</text>
</comment>
<feature type="domain" description="Nicastrin small lobe" evidence="11">
    <location>
        <begin position="85"/>
        <end position="259"/>
    </location>
</feature>
<dbReference type="Pfam" id="PF18266">
    <property type="entry name" value="Ncstrn_small"/>
    <property type="match status" value="1"/>
</dbReference>
<evidence type="ECO:0000256" key="6">
    <source>
        <dbReference type="ARBA" id="ARBA00022976"/>
    </source>
</evidence>
<dbReference type="GO" id="GO:0007220">
    <property type="term" value="P:Notch receptor processing"/>
    <property type="evidence" value="ECO:0007669"/>
    <property type="project" value="TreeGrafter"/>
</dbReference>
<dbReference type="AlphaFoldDB" id="A0A0V0U0H1"/>
<protein>
    <recommendedName>
        <fullName evidence="3">Nicastrin</fullName>
    </recommendedName>
</protein>
<dbReference type="GO" id="GO:0016485">
    <property type="term" value="P:protein processing"/>
    <property type="evidence" value="ECO:0007669"/>
    <property type="project" value="InterPro"/>
</dbReference>
<dbReference type="Pfam" id="PF05450">
    <property type="entry name" value="Nicastrin"/>
    <property type="match status" value="1"/>
</dbReference>
<evidence type="ECO:0000256" key="2">
    <source>
        <dbReference type="ARBA" id="ARBA00007717"/>
    </source>
</evidence>
<proteinExistence type="inferred from homology"/>
<keyword evidence="8 10" id="KW-0472">Membrane</keyword>
<name>A0A0V0U0H1_9BILA</name>
<keyword evidence="6" id="KW-0914">Notch signaling pathway</keyword>
<keyword evidence="13" id="KW-1185">Reference proteome</keyword>
<evidence type="ECO:0000256" key="3">
    <source>
        <dbReference type="ARBA" id="ARBA00015303"/>
    </source>
</evidence>
<keyword evidence="4 10" id="KW-0812">Transmembrane</keyword>
<feature type="non-terminal residue" evidence="12">
    <location>
        <position position="1"/>
    </location>
</feature>
<evidence type="ECO:0000256" key="4">
    <source>
        <dbReference type="ARBA" id="ARBA00022692"/>
    </source>
</evidence>
<accession>A0A0V0U0H1</accession>
<evidence type="ECO:0000259" key="11">
    <source>
        <dbReference type="Pfam" id="PF18266"/>
    </source>
</evidence>
<dbReference type="PANTHER" id="PTHR21092">
    <property type="entry name" value="NICASTRIN"/>
    <property type="match status" value="1"/>
</dbReference>
<feature type="transmembrane region" description="Helical" evidence="10">
    <location>
        <begin position="714"/>
        <end position="737"/>
    </location>
</feature>
<comment type="subcellular location">
    <subcellularLocation>
        <location evidence="1">Membrane</location>
        <topology evidence="1">Single-pass type I membrane protein</topology>
    </subcellularLocation>
</comment>